<reference evidence="4" key="9">
    <citation type="submission" date="2012-08" db="EMBL/GenBank/DDBJ databases">
        <title>The Second Rice Annotation Project Meeting (RAP2).</title>
        <authorList>
            <consortium name="The Rice Annotation Project (RAP)"/>
        </authorList>
    </citation>
    <scope>NUCLEOTIDE SEQUENCE</scope>
</reference>
<protein>
    <submittedName>
        <fullName evidence="4">Os06g0273400 protein</fullName>
    </submittedName>
</protein>
<reference evidence="4 5" key="3">
    <citation type="journal article" date="2005" name="Nature">
        <title>The map-based sequence of the rice genome.</title>
        <authorList>
            <consortium name="International rice genome sequencing project (IRGSP)"/>
            <person name="Matsumoto T."/>
            <person name="Wu J."/>
            <person name="Kanamori H."/>
            <person name="Katayose Y."/>
            <person name="Fujisawa M."/>
            <person name="Namiki N."/>
            <person name="Mizuno H."/>
            <person name="Yamamoto K."/>
            <person name="Antonio B.A."/>
            <person name="Baba T."/>
            <person name="Sakata K."/>
            <person name="Nagamura Y."/>
            <person name="Aoki H."/>
            <person name="Arikawa K."/>
            <person name="Arita K."/>
            <person name="Bito T."/>
            <person name="Chiden Y."/>
            <person name="Fujitsuka N."/>
            <person name="Fukunaka R."/>
            <person name="Hamada M."/>
            <person name="Harada C."/>
            <person name="Hayashi A."/>
            <person name="Hijishita S."/>
            <person name="Honda M."/>
            <person name="Hosokawa S."/>
            <person name="Ichikawa Y."/>
            <person name="Idonuma A."/>
            <person name="Iijima M."/>
            <person name="Ikeda M."/>
            <person name="Ikeno M."/>
            <person name="Ito K."/>
            <person name="Ito S."/>
            <person name="Ito T."/>
            <person name="Ito Y."/>
            <person name="Ito Y."/>
            <person name="Iwabuchi A."/>
            <person name="Kamiya K."/>
            <person name="Karasawa W."/>
            <person name="Kurita K."/>
            <person name="Katagiri S."/>
            <person name="Kikuta A."/>
            <person name="Kobayashi H."/>
            <person name="Kobayashi N."/>
            <person name="Machita K."/>
            <person name="Maehara T."/>
            <person name="Masukawa M."/>
            <person name="Mizubayashi T."/>
            <person name="Mukai Y."/>
            <person name="Nagasaki H."/>
            <person name="Nagata Y."/>
            <person name="Naito S."/>
            <person name="Nakashima M."/>
            <person name="Nakama Y."/>
            <person name="Nakamichi Y."/>
            <person name="Nakamura M."/>
            <person name="Meguro A."/>
            <person name="Negishi M."/>
            <person name="Ohta I."/>
            <person name="Ohta T."/>
            <person name="Okamoto M."/>
            <person name="Ono N."/>
            <person name="Saji S."/>
            <person name="Sakaguchi M."/>
            <person name="Sakai K."/>
            <person name="Shibata M."/>
            <person name="Shimokawa T."/>
            <person name="Song J."/>
            <person name="Takazaki Y."/>
            <person name="Terasawa K."/>
            <person name="Tsugane M."/>
            <person name="Tsuji K."/>
            <person name="Ueda S."/>
            <person name="Waki K."/>
            <person name="Yamagata H."/>
            <person name="Yamamoto M."/>
            <person name="Yamamoto S."/>
            <person name="Yamane H."/>
            <person name="Yoshiki S."/>
            <person name="Yoshihara R."/>
            <person name="Yukawa K."/>
            <person name="Zhong H."/>
            <person name="Yano M."/>
            <person name="Yuan Q."/>
            <person name="Ouyang S."/>
            <person name="Liu J."/>
            <person name="Jones K.M."/>
            <person name="Gansberger K."/>
            <person name="Moffat K."/>
            <person name="Hill J."/>
            <person name="Bera J."/>
            <person name="Fadrosh D."/>
            <person name="Jin S."/>
            <person name="Johri S."/>
            <person name="Kim M."/>
            <person name="Overton L."/>
            <person name="Reardon M."/>
            <person name="Tsitrin T."/>
            <person name="Vuong H."/>
            <person name="Weaver B."/>
            <person name="Ciecko A."/>
            <person name="Tallon L."/>
            <person name="Jackson J."/>
            <person name="Pai G."/>
            <person name="Aken S.V."/>
            <person name="Utterback T."/>
            <person name="Reidmuller S."/>
            <person name="Feldblyum T."/>
            <person name="Hsiao J."/>
            <person name="Zismann V."/>
            <person name="Iobst S."/>
            <person name="de Vazeille A.R."/>
            <person name="Buell C.R."/>
            <person name="Ying K."/>
            <person name="Li Y."/>
            <person name="Lu T."/>
            <person name="Huang Y."/>
            <person name="Zhao Q."/>
            <person name="Feng Q."/>
            <person name="Zhang L."/>
            <person name="Zhu J."/>
            <person name="Weng Q."/>
            <person name="Mu J."/>
            <person name="Lu Y."/>
            <person name="Fan D."/>
            <person name="Liu Y."/>
            <person name="Guan J."/>
            <person name="Zhang Y."/>
            <person name="Yu S."/>
            <person name="Liu X."/>
            <person name="Zhang Y."/>
            <person name="Hong G."/>
            <person name="Han B."/>
            <person name="Choisne N."/>
            <person name="Demange N."/>
            <person name="Orjeda G."/>
            <person name="Samain S."/>
            <person name="Cattolico L."/>
            <person name="Pelletier E."/>
            <person name="Couloux A."/>
            <person name="Segurens B."/>
            <person name="Wincker P."/>
            <person name="D'Hont A."/>
            <person name="Scarpelli C."/>
            <person name="Weissenbach J."/>
            <person name="Salanoubat M."/>
            <person name="Quetier F."/>
            <person name="Yu Y."/>
            <person name="Kim H.R."/>
            <person name="Rambo T."/>
            <person name="Currie J."/>
            <person name="Collura K."/>
            <person name="Luo M."/>
            <person name="Yang T."/>
            <person name="Ammiraju J.S.S."/>
            <person name="Engler F."/>
            <person name="Soderlund C."/>
            <person name="Wing R.A."/>
            <person name="Palmer L.E."/>
            <person name="de la Bastide M."/>
            <person name="Spiegel L."/>
            <person name="Nascimento L."/>
            <person name="Zutavern T."/>
            <person name="O'Shaughnessy A."/>
            <person name="Dike S."/>
            <person name="Dedhia N."/>
            <person name="Preston R."/>
            <person name="Balija V."/>
            <person name="McCombie W.R."/>
            <person name="Chow T."/>
            <person name="Chen H."/>
            <person name="Chung M."/>
            <person name="Chen C."/>
            <person name="Shaw J."/>
            <person name="Wu H."/>
            <person name="Hsiao K."/>
            <person name="Chao Y."/>
            <person name="Chu M."/>
            <person name="Cheng C."/>
            <person name="Hour A."/>
            <person name="Lee P."/>
            <person name="Lin S."/>
            <person name="Lin Y."/>
            <person name="Liou J."/>
            <person name="Liu S."/>
            <person name="Hsing Y."/>
            <person name="Raghuvanshi S."/>
            <person name="Mohanty A."/>
            <person name="Bharti A.K."/>
            <person name="Gaur A."/>
            <person name="Gupta V."/>
            <person name="Kumar D."/>
            <person name="Ravi V."/>
            <person name="Vij S."/>
            <person name="Kapur A."/>
            <person name="Khurana P."/>
            <person name="Khurana P."/>
            <person name="Khurana J.P."/>
            <person name="Tyagi A.K."/>
            <person name="Gaikwad K."/>
            <person name="Singh A."/>
            <person name="Dalal V."/>
            <person name="Srivastava S."/>
            <person name="Dixit A."/>
            <person name="Pal A.K."/>
            <person name="Ghazi I.A."/>
            <person name="Yadav M."/>
            <person name="Pandit A."/>
            <person name="Bhargava A."/>
            <person name="Sureshbabu K."/>
            <person name="Batra K."/>
            <person name="Sharma T.R."/>
            <person name="Mohapatra T."/>
            <person name="Singh N.K."/>
            <person name="Messing J."/>
            <person name="Nelson A.B."/>
            <person name="Fuks G."/>
            <person name="Kavchok S."/>
            <person name="Keizer G."/>
            <person name="Linton E."/>
            <person name="Llaca V."/>
            <person name="Song R."/>
            <person name="Tanyolac B."/>
            <person name="Young S."/>
            <person name="Ho-Il K."/>
            <person name="Hahn J.H."/>
            <person name="Sangsakoo G."/>
            <person name="Vanavichit A."/>
            <person name="de Mattos Luiz.A.T."/>
            <person name="Zimmer P.D."/>
            <person name="Malone G."/>
            <person name="Dellagostin O."/>
            <person name="de Oliveira A.C."/>
            <person name="Bevan M."/>
            <person name="Bancroft I."/>
            <person name="Minx P."/>
            <person name="Cordum H."/>
            <person name="Wilson R."/>
            <person name="Cheng Z."/>
            <person name="Jin W."/>
            <person name="Jiang J."/>
            <person name="Leong S.A."/>
            <person name="Iwama H."/>
            <person name="Gojobori T."/>
            <person name="Itoh T."/>
            <person name="Niimura Y."/>
            <person name="Fujii Y."/>
            <person name="Habara T."/>
            <person name="Sakai H."/>
            <person name="Sato Y."/>
            <person name="Wilson G."/>
            <person name="Kumar K."/>
            <person name="McCouch S."/>
            <person name="Juretic N."/>
            <person name="Hoen D."/>
            <person name="Wright S."/>
            <person name="Bruskiewich R."/>
            <person name="Bureau T."/>
            <person name="Miyao A."/>
            <person name="Hirochika H."/>
            <person name="Nishikawa T."/>
            <person name="Kadowaki K."/>
            <person name="Sugiura M."/>
            <person name="Burr B."/>
            <person name="Sasaki T."/>
        </authorList>
    </citation>
    <scope>NUCLEOTIDE SEQUENCE [LARGE SCALE GENOMIC DNA]</scope>
    <source>
        <strain evidence="5">cv. Nipponbare</strain>
    </source>
</reference>
<evidence type="ECO:0000313" key="2">
    <source>
        <dbReference type="EMBL" id="BAD68448.1"/>
    </source>
</evidence>
<reference evidence="3" key="2">
    <citation type="submission" date="2002-10" db="EMBL/GenBank/DDBJ databases">
        <title>Oryza sativa nipponbare(GA3) genomic DNA, chromosome 6, PAC clone:P0676F10.</title>
        <authorList>
            <person name="Sasaki T."/>
            <person name="Matsumoto T."/>
            <person name="Yamamoto K."/>
        </authorList>
    </citation>
    <scope>NUCLEOTIDE SEQUENCE</scope>
</reference>
<proteinExistence type="predicted"/>
<reference evidence="4" key="4">
    <citation type="journal article" date="2006" name="Nucleic Acids Res.">
        <title>The Rice Annotation Project Database (RAP-DB): hub for Oryza sativa ssp. japonica genome information.</title>
        <authorList>
            <person name="Ohyanagi H."/>
            <person name="Tanaka T."/>
            <person name="Sakai H."/>
            <person name="Shigemoto Y."/>
            <person name="Yamaguchi K."/>
            <person name="Habara T."/>
            <person name="Fujii Y."/>
            <person name="Antonio B.A."/>
            <person name="Nagamura Y."/>
            <person name="Imanishi T."/>
            <person name="Ikeo K."/>
            <person name="Itoh T."/>
            <person name="Gojobori T."/>
            <person name="Sasaki T."/>
        </authorList>
    </citation>
    <scope>NUCLEOTIDE SEQUENCE</scope>
</reference>
<evidence type="ECO:0000313" key="3">
    <source>
        <dbReference type="EMBL" id="BAD69159.1"/>
    </source>
</evidence>
<reference evidence="4" key="8">
    <citation type="submission" date="2012-08" db="EMBL/GenBank/DDBJ databases">
        <title>Oryza sativa nipponbare(GA3) genomic DNA, chromosome 6.</title>
        <authorList>
            <consortium name="IRGSP(International Rice Genome Sequencing Project)"/>
        </authorList>
    </citation>
    <scope>NUCLEOTIDE SEQUENCE</scope>
</reference>
<sequence>MCENVFVVTLERRHRRDCIWFLESESPTNAMDLPLRRSRNAAASNRGSSQRSGRHRHRRKPRSGRPYFMQFWCSWISPQVAFV</sequence>
<reference evidence="4" key="6">
    <citation type="journal article" date="2008" name="Nucleic Acids Res.">
        <title>The Rice Annotation Project Database (RAP-DB): 2008 update.</title>
        <authorList>
            <consortium name="The Rice Annotation Project (RAP)"/>
            <person name="Tanaka T."/>
            <person name="Antonio B.A."/>
            <person name="Kikuchi S."/>
            <person name="Matsumoto T."/>
            <person name="Nagamura Y."/>
            <person name="Numa H."/>
            <person name="Sakai H."/>
            <person name="Wu J."/>
            <person name="Itoh T."/>
            <person name="Sasaki T."/>
            <person name="Aono R."/>
            <person name="Fujii Y."/>
            <person name="Habara T."/>
            <person name="Harada E."/>
            <person name="Kanno M."/>
            <person name="Kawahara Y."/>
            <person name="Kawashima H."/>
            <person name="Kubooka H."/>
            <person name="Matsuya A."/>
            <person name="Nakaoka H."/>
            <person name="Saichi N."/>
            <person name="Sanbonmatsu R."/>
            <person name="Sato Y."/>
            <person name="Shinso Y."/>
            <person name="Suzuki M."/>
            <person name="Takeda J."/>
            <person name="Tanino M."/>
            <person name="Todokoro F."/>
            <person name="Yamaguchi K."/>
            <person name="Yamamoto N."/>
            <person name="Yamasaki C."/>
            <person name="Imanishi T."/>
            <person name="Okido T."/>
            <person name="Tada M."/>
            <person name="Ikeo K."/>
            <person name="Tateno Y."/>
            <person name="Gojobori T."/>
            <person name="Lin Y.C."/>
            <person name="Wei F.J."/>
            <person name="Hsing Y.I."/>
            <person name="Zhao Q."/>
            <person name="Han B."/>
            <person name="Kramer M.R."/>
            <person name="McCombie R.W."/>
            <person name="Lonsdale D."/>
            <person name="O'Donovan C.C."/>
            <person name="Whitfield E.J."/>
            <person name="Apweiler R."/>
            <person name="Koyanagi K.O."/>
            <person name="Khurana J.P."/>
            <person name="Raghuvanshi S."/>
            <person name="Singh N.K."/>
            <person name="Tyagi A.K."/>
            <person name="Haberer G."/>
            <person name="Fujisawa M."/>
            <person name="Hosokawa S."/>
            <person name="Ito Y."/>
            <person name="Ikawa H."/>
            <person name="Shibata M."/>
            <person name="Yamamoto M."/>
            <person name="Bruskiewich R.M."/>
            <person name="Hoen D.R."/>
            <person name="Bureau TE."/>
            <person name="Namiki N."/>
            <person name="Ohyanagi H."/>
            <person name="Sakai Y."/>
            <person name="Nobushima S."/>
            <person name="Sakata K."/>
            <person name="Barrero R.A."/>
            <person name="Sato Y."/>
            <person name="Souvorov A."/>
            <person name="Smith-White B."/>
            <person name="Tatusova T."/>
            <person name="An S."/>
            <person name="An G."/>
            <person name="OOta S."/>
            <person name="Fuks G."/>
            <person name="Messing J."/>
            <person name="Christie K.R."/>
            <person name="Lieberherr D."/>
            <person name="Kim H."/>
            <person name="Zuccolo A."/>
            <person name="Wing R.A."/>
            <person name="Nobuta K."/>
            <person name="Green P.J."/>
            <person name="Lu C."/>
            <person name="Meyers BC."/>
            <person name="Chaparro C."/>
            <person name="Piegu B."/>
            <person name="Panaud O."/>
            <person name="Echeverria M."/>
        </authorList>
    </citation>
    <scope>NUCLEOTIDE SEQUENCE</scope>
</reference>
<gene>
    <name evidence="4" type="ordered locus">Os06g0273400</name>
    <name evidence="2" type="ORF">P0662B01.47</name>
    <name evidence="3" type="ORF">P0676F10.8</name>
</gene>
<feature type="compositionally biased region" description="Basic residues" evidence="1">
    <location>
        <begin position="52"/>
        <end position="62"/>
    </location>
</feature>
<reference evidence="4" key="5">
    <citation type="journal article" date="2007" name="Genome Res.">
        <title>Curated Genome Annotation of Oryza sativa ssp. japonica and Comparative Genome Analysis with Arabidopsis thaliana.</title>
        <authorList>
            <consortium name="The Rice Annotation Project (RAP)"/>
            <person name="Itoh T."/>
            <person name="Tanaka T."/>
            <person name="Barrero R.A."/>
            <person name="Yamasaki C."/>
            <person name="Fujii Y."/>
            <person name="Hilton P.B."/>
            <person name="Antonio B.A."/>
            <person name="Aono H."/>
            <person name="Apweiler R."/>
            <person name="Bruskiewich R."/>
            <person name="Bureau T."/>
            <person name="Burr F."/>
            <person name="Costa de Oliveira A."/>
            <person name="Fuks G."/>
            <person name="Habara T."/>
            <person name="Haberer G."/>
            <person name="Han B."/>
            <person name="Harada E."/>
            <person name="Hiraki A.T."/>
            <person name="Hirochika H."/>
            <person name="Hoen D."/>
            <person name="Hokari H."/>
            <person name="Hosokawa S."/>
            <person name="Hsing Y."/>
            <person name="Ikawa H."/>
            <person name="Ikeo K."/>
            <person name="Imanishi T."/>
            <person name="Ito Y."/>
            <person name="Jaiswal P."/>
            <person name="Kanno M."/>
            <person name="Kawahara Y."/>
            <person name="Kawamura T."/>
            <person name="Kawashima H."/>
            <person name="Khurana J.P."/>
            <person name="Kikuchi S."/>
            <person name="Komatsu S."/>
            <person name="Koyanagi K.O."/>
            <person name="Kubooka H."/>
            <person name="Lieberherr D."/>
            <person name="Lin Y.C."/>
            <person name="Lonsdale D."/>
            <person name="Matsumoto T."/>
            <person name="Matsuya A."/>
            <person name="McCombie W.R."/>
            <person name="Messing J."/>
            <person name="Miyao A."/>
            <person name="Mulder N."/>
            <person name="Nagamura Y."/>
            <person name="Nam J."/>
            <person name="Namiki N."/>
            <person name="Numa H."/>
            <person name="Nurimoto S."/>
            <person name="O'donovan C."/>
            <person name="Ohyanagi H."/>
            <person name="Okido T."/>
            <person name="Oota S."/>
            <person name="Osato N."/>
            <person name="Palmer L.E."/>
            <person name="Quetier F."/>
            <person name="Raghuvanshi S."/>
            <person name="Saichi N."/>
            <person name="Sakai H."/>
            <person name="Sakai Y."/>
            <person name="Sakata K."/>
            <person name="Sakurai T."/>
            <person name="Sato F."/>
            <person name="Sato Y."/>
            <person name="Schoof H."/>
            <person name="Seki M."/>
            <person name="Shibata M."/>
            <person name="Shimizu Y."/>
            <person name="Shinozaki K."/>
            <person name="Shinso Y."/>
            <person name="Singh N.K."/>
            <person name="Smith-White B."/>
            <person name="Takeda J."/>
            <person name="Tanino M."/>
            <person name="Tatusova T."/>
            <person name="Thongjuea S."/>
            <person name="Todokoro F."/>
            <person name="Tsugane M."/>
            <person name="Tyagi A.K."/>
            <person name="Vanavichit A."/>
            <person name="Wang A."/>
            <person name="Wing R.A."/>
            <person name="Yamaguchi K."/>
            <person name="Yamamoto M."/>
            <person name="Yamamoto N."/>
            <person name="Yu Y."/>
            <person name="Zhang H."/>
            <person name="Zhao Q."/>
            <person name="Higo K."/>
            <person name="Burr B."/>
            <person name="Gojobori T."/>
            <person name="Sasaki T."/>
        </authorList>
    </citation>
    <scope>NUCLEOTIDE SEQUENCE</scope>
</reference>
<reference evidence="2" key="1">
    <citation type="submission" date="2001-04" db="EMBL/GenBank/DDBJ databases">
        <title>Oryza sativa nipponbare(GA3) genomic DNA, chromosome 6, PAC clone:P0662B01.</title>
        <authorList>
            <person name="Sasaki T."/>
            <person name="Matsumoto T."/>
            <person name="Yamamoto K."/>
        </authorList>
    </citation>
    <scope>NUCLEOTIDE SEQUENCE</scope>
</reference>
<reference evidence="5" key="7">
    <citation type="journal article" date="2008" name="Nucleic Acids Res.">
        <title>The rice annotation project database (RAP-DB): 2008 update.</title>
        <authorList>
            <consortium name="The rice annotation project (RAP)"/>
        </authorList>
    </citation>
    <scope>GENOME REANNOTATION</scope>
    <source>
        <strain evidence="5">cv. Nipponbare</strain>
    </source>
</reference>
<evidence type="ECO:0000313" key="5">
    <source>
        <dbReference type="Proteomes" id="UP000000763"/>
    </source>
</evidence>
<accession>Q5VN16</accession>
<dbReference type="Proteomes" id="UP000000763">
    <property type="component" value="Chromosome 6"/>
</dbReference>
<dbReference type="EMBL" id="AP005813">
    <property type="protein sequence ID" value="BAD69159.1"/>
    <property type="molecule type" value="Genomic_DNA"/>
</dbReference>
<organism evidence="3 5">
    <name type="scientific">Oryza sativa subsp. japonica</name>
    <name type="common">Rice</name>
    <dbReference type="NCBI Taxonomy" id="39947"/>
    <lineage>
        <taxon>Eukaryota</taxon>
        <taxon>Viridiplantae</taxon>
        <taxon>Streptophyta</taxon>
        <taxon>Embryophyta</taxon>
        <taxon>Tracheophyta</taxon>
        <taxon>Spermatophyta</taxon>
        <taxon>Magnoliopsida</taxon>
        <taxon>Liliopsida</taxon>
        <taxon>Poales</taxon>
        <taxon>Poaceae</taxon>
        <taxon>BOP clade</taxon>
        <taxon>Oryzoideae</taxon>
        <taxon>Oryzeae</taxon>
        <taxon>Oryzinae</taxon>
        <taxon>Oryza</taxon>
        <taxon>Oryza sativa</taxon>
    </lineage>
</organism>
<name>Q5VN16_ORYSJ</name>
<dbReference type="AlphaFoldDB" id="Q5VN16"/>
<dbReference type="KEGG" id="dosa:Os06g0273400"/>
<dbReference type="EMBL" id="AP003491">
    <property type="protein sequence ID" value="BAD68448.1"/>
    <property type="molecule type" value="Genomic_DNA"/>
</dbReference>
<dbReference type="EMBL" id="AP008212">
    <property type="protein sequence ID" value="BAH93438.1"/>
    <property type="molecule type" value="Genomic_DNA"/>
</dbReference>
<evidence type="ECO:0000256" key="1">
    <source>
        <dbReference type="SAM" id="MobiDB-lite"/>
    </source>
</evidence>
<feature type="compositionally biased region" description="Low complexity" evidence="1">
    <location>
        <begin position="40"/>
        <end position="51"/>
    </location>
</feature>
<feature type="region of interest" description="Disordered" evidence="1">
    <location>
        <begin position="32"/>
        <end position="62"/>
    </location>
</feature>
<evidence type="ECO:0000313" key="4">
    <source>
        <dbReference type="EMBL" id="BAH93438.1"/>
    </source>
</evidence>